<feature type="compositionally biased region" description="Low complexity" evidence="1">
    <location>
        <begin position="478"/>
        <end position="492"/>
    </location>
</feature>
<feature type="compositionally biased region" description="Basic residues" evidence="1">
    <location>
        <begin position="500"/>
        <end position="511"/>
    </location>
</feature>
<dbReference type="InParanoid" id="A0A1C7N257"/>
<dbReference type="Gene3D" id="1.10.287.1490">
    <property type="match status" value="1"/>
</dbReference>
<name>A0A1C7N257_9FUNG</name>
<dbReference type="STRING" id="101091.A0A1C7N257"/>
<feature type="compositionally biased region" description="Polar residues" evidence="1">
    <location>
        <begin position="380"/>
        <end position="401"/>
    </location>
</feature>
<evidence type="ECO:0000313" key="3">
    <source>
        <dbReference type="Proteomes" id="UP000093000"/>
    </source>
</evidence>
<dbReference type="OrthoDB" id="2149224at2759"/>
<dbReference type="PANTHER" id="PTHR28190">
    <property type="entry name" value="NUCLEAR MIGRATION PROTEIN NUM1"/>
    <property type="match status" value="1"/>
</dbReference>
<feature type="region of interest" description="Disordered" evidence="1">
    <location>
        <begin position="360"/>
        <end position="428"/>
    </location>
</feature>
<dbReference type="Proteomes" id="UP000093000">
    <property type="component" value="Unassembled WGS sequence"/>
</dbReference>
<feature type="compositionally biased region" description="Basic and acidic residues" evidence="1">
    <location>
        <begin position="807"/>
        <end position="826"/>
    </location>
</feature>
<feature type="compositionally biased region" description="Basic and acidic residues" evidence="1">
    <location>
        <begin position="45"/>
        <end position="57"/>
    </location>
</feature>
<accession>A0A1C7N257</accession>
<dbReference type="AlphaFoldDB" id="A0A1C7N257"/>
<dbReference type="EMBL" id="LUGH01000705">
    <property type="protein sequence ID" value="OBZ83193.1"/>
    <property type="molecule type" value="Genomic_DNA"/>
</dbReference>
<evidence type="ECO:0000256" key="1">
    <source>
        <dbReference type="SAM" id="MobiDB-lite"/>
    </source>
</evidence>
<keyword evidence="3" id="KW-1185">Reference proteome</keyword>
<feature type="compositionally biased region" description="Basic and acidic residues" evidence="1">
    <location>
        <begin position="104"/>
        <end position="114"/>
    </location>
</feature>
<sequence length="843" mass="91927">MSTPPPKHSLSSPTSANTPQPVLPTPSSSTTVSRSINKTQQQQRQELEQQLAEKQKQLQESSSGIGKNVLARQVSQLEEKLREMDSQSPDGFPQSPPLAGSAVDRLKSLERDLSSYRSHPLSPGISSIRGKDKLLNQRSPTPTGLDPLPSPTTSTLLPPAHGHDSTSLLPLPPPPTGSTPTKRRSKVPNTDRRNTDIEFATEIGQGLLLEVRKMQALLQEKEEKLRTLENQKADLERAAEAMAKQMRQREENEEKLKEETWNLELAKQELVISVTDLQTNLTKANAEQNKLAKQVNELRSEIEQLRDREEKLNKSIEAMKQRHEQDMSSIRRHAAAIQREKADQTKQIEALTSELAIAKAQSRIGKHTSSEGEPSHRRSTTAGDSALSDQGHSATAVKSDTSPSSSPPSSPKQSPARNQAMEVETLKSSLAHAHRMVNNLRTGLHKEKNEKFELKKLLAESQETIEHLQNDPRLWVDAGTARAAGSSSGPSSRNEDGSRRALKTNKRRGGKKNTFDSTTGKRKTKFSKTNARFAGDDEDQEEYSDLSDNEESDADSYDESDLNSPTVKLGGFTSLSSELSQGQKPIIVSTEVIAEPIEDLSMRPTSLADELATGSRSLGDELSSAMSRSSTNEEVFQKEKVQGIEISIQTDIELSTPTKEFVEISVQTDTVSVPSEISTQTEPRAPLEQKTIGSLVIEPTRFALHSATQVGIDVAPEDPEIASAALAAATAAAIASARQAAIESAIDVSTQSEAILTQDHETQSVPTPSLDQGVQAESFEGVDCGIQSETSQYVDVSVQSDSPVLADSKDVSVQHEELEESRDSAAAKVPFTEHVETVDESTQ</sequence>
<dbReference type="GO" id="GO:0000226">
    <property type="term" value="P:microtubule cytoskeleton organization"/>
    <property type="evidence" value="ECO:0007669"/>
    <property type="project" value="TreeGrafter"/>
</dbReference>
<dbReference type="PANTHER" id="PTHR28190:SF1">
    <property type="entry name" value="NUCLEAR MIGRATION PROTEIN NUM1"/>
    <property type="match status" value="1"/>
</dbReference>
<dbReference type="GO" id="GO:0005739">
    <property type="term" value="C:mitochondrion"/>
    <property type="evidence" value="ECO:0007669"/>
    <property type="project" value="TreeGrafter"/>
</dbReference>
<organism evidence="2 3">
    <name type="scientific">Choanephora cucurbitarum</name>
    <dbReference type="NCBI Taxonomy" id="101091"/>
    <lineage>
        <taxon>Eukaryota</taxon>
        <taxon>Fungi</taxon>
        <taxon>Fungi incertae sedis</taxon>
        <taxon>Mucoromycota</taxon>
        <taxon>Mucoromycotina</taxon>
        <taxon>Mucoromycetes</taxon>
        <taxon>Mucorales</taxon>
        <taxon>Mucorineae</taxon>
        <taxon>Choanephoraceae</taxon>
        <taxon>Choanephoroideae</taxon>
        <taxon>Choanephora</taxon>
    </lineage>
</organism>
<protein>
    <submittedName>
        <fullName evidence="2">Anucleate primary sterigmata protein A</fullName>
    </submittedName>
</protein>
<dbReference type="InterPro" id="IPR053005">
    <property type="entry name" value="Nuclear_Pos-Cytoskel_Interact"/>
</dbReference>
<feature type="compositionally biased region" description="Low complexity" evidence="1">
    <location>
        <begin position="25"/>
        <end position="44"/>
    </location>
</feature>
<feature type="region of interest" description="Disordered" evidence="1">
    <location>
        <begin position="1"/>
        <end position="197"/>
    </location>
</feature>
<reference evidence="2 3" key="1">
    <citation type="submission" date="2016-03" db="EMBL/GenBank/DDBJ databases">
        <title>Choanephora cucurbitarum.</title>
        <authorList>
            <person name="Min B."/>
            <person name="Park H."/>
            <person name="Park J.-H."/>
            <person name="Shin H.-D."/>
            <person name="Choi I.-G."/>
        </authorList>
    </citation>
    <scope>NUCLEOTIDE SEQUENCE [LARGE SCALE GENOMIC DNA]</scope>
    <source>
        <strain evidence="2 3">KUS-F28377</strain>
    </source>
</reference>
<feature type="compositionally biased region" description="Low complexity" evidence="1">
    <location>
        <begin position="139"/>
        <end position="169"/>
    </location>
</feature>
<dbReference type="GO" id="GO:0005938">
    <property type="term" value="C:cell cortex"/>
    <property type="evidence" value="ECO:0007669"/>
    <property type="project" value="TreeGrafter"/>
</dbReference>
<feature type="region of interest" description="Disordered" evidence="1">
    <location>
        <begin position="805"/>
        <end position="826"/>
    </location>
</feature>
<feature type="non-terminal residue" evidence="2">
    <location>
        <position position="843"/>
    </location>
</feature>
<feature type="compositionally biased region" description="Acidic residues" evidence="1">
    <location>
        <begin position="536"/>
        <end position="561"/>
    </location>
</feature>
<feature type="compositionally biased region" description="Polar residues" evidence="1">
    <location>
        <begin position="8"/>
        <end position="17"/>
    </location>
</feature>
<evidence type="ECO:0000313" key="2">
    <source>
        <dbReference type="EMBL" id="OBZ83193.1"/>
    </source>
</evidence>
<feature type="region of interest" description="Disordered" evidence="1">
    <location>
        <begin position="318"/>
        <end position="346"/>
    </location>
</feature>
<gene>
    <name evidence="2" type="primary">apsA_0</name>
    <name evidence="2" type="ORF">A0J61_08757</name>
</gene>
<feature type="region of interest" description="Disordered" evidence="1">
    <location>
        <begin position="465"/>
        <end position="572"/>
    </location>
</feature>
<dbReference type="GO" id="GO:0015631">
    <property type="term" value="F:tubulin binding"/>
    <property type="evidence" value="ECO:0007669"/>
    <property type="project" value="TreeGrafter"/>
</dbReference>
<proteinExistence type="predicted"/>
<comment type="caution">
    <text evidence="2">The sequence shown here is derived from an EMBL/GenBank/DDBJ whole genome shotgun (WGS) entry which is preliminary data.</text>
</comment>